<sequence>MSDKNKAMDQVWRTINLIRKSFRLRPRNIDEADVAGLREKLGIAATDEIKTRILEGVFPVGAIYINLTNSDNPGTILGFGSWSPVEGVSLIGAGTHTDRNGDELSFASGEEYGEYGHTLTIDEMPSHNHDYAKFGAGGYQSGASSGSTSGTKSTTTETGGGLPHNIIQPSLAVYMWKRTA</sequence>
<organism evidence="3 4">
    <name type="scientific">Thalassospira marina</name>
    <dbReference type="NCBI Taxonomy" id="2048283"/>
    <lineage>
        <taxon>Bacteria</taxon>
        <taxon>Pseudomonadati</taxon>
        <taxon>Pseudomonadota</taxon>
        <taxon>Alphaproteobacteria</taxon>
        <taxon>Rhodospirillales</taxon>
        <taxon>Thalassospiraceae</taxon>
        <taxon>Thalassospira</taxon>
    </lineage>
</organism>
<dbReference type="InterPro" id="IPR053827">
    <property type="entry name" value="Gp10_C"/>
</dbReference>
<dbReference type="RefSeq" id="WP_101264902.1">
    <property type="nucleotide sequence ID" value="NZ_NWTK01000003.1"/>
</dbReference>
<feature type="compositionally biased region" description="Low complexity" evidence="1">
    <location>
        <begin position="142"/>
        <end position="157"/>
    </location>
</feature>
<evidence type="ECO:0000313" key="4">
    <source>
        <dbReference type="Proteomes" id="UP000233597"/>
    </source>
</evidence>
<evidence type="ECO:0000256" key="1">
    <source>
        <dbReference type="SAM" id="MobiDB-lite"/>
    </source>
</evidence>
<dbReference type="AlphaFoldDB" id="A0A2N3KX41"/>
<name>A0A2N3KX41_9PROT</name>
<accession>A0A2N3KX41</accession>
<dbReference type="EMBL" id="NWTK01000003">
    <property type="protein sequence ID" value="PKR55060.1"/>
    <property type="molecule type" value="Genomic_DNA"/>
</dbReference>
<reference evidence="3 4" key="1">
    <citation type="submission" date="2017-09" db="EMBL/GenBank/DDBJ databases">
        <title>Biodiversity and function of Thalassospira species in the particle-attached aromatic-hydrocarbon-degrading consortia from the surface seawater of the South China Sea.</title>
        <authorList>
            <person name="Dong C."/>
            <person name="Liu R."/>
            <person name="Shao Z."/>
        </authorList>
    </citation>
    <scope>NUCLEOTIDE SEQUENCE [LARGE SCALE GENOMIC DNA]</scope>
    <source>
        <strain evidence="3 4">CSC1P2</strain>
    </source>
</reference>
<proteinExistence type="predicted"/>
<evidence type="ECO:0000313" key="3">
    <source>
        <dbReference type="EMBL" id="PKR55060.1"/>
    </source>
</evidence>
<feature type="domain" description="Baseplate structural protein Gp10 C-terminal" evidence="2">
    <location>
        <begin position="53"/>
        <end position="179"/>
    </location>
</feature>
<dbReference type="SUPFAM" id="SSF88874">
    <property type="entry name" value="Receptor-binding domain of short tail fibre protein gp12"/>
    <property type="match status" value="1"/>
</dbReference>
<evidence type="ECO:0000259" key="2">
    <source>
        <dbReference type="Pfam" id="PF21939"/>
    </source>
</evidence>
<gene>
    <name evidence="3" type="ORF">COO20_06645</name>
</gene>
<comment type="caution">
    <text evidence="3">The sequence shown here is derived from an EMBL/GenBank/DDBJ whole genome shotgun (WGS) entry which is preliminary data.</text>
</comment>
<feature type="region of interest" description="Disordered" evidence="1">
    <location>
        <begin position="142"/>
        <end position="163"/>
    </location>
</feature>
<protein>
    <recommendedName>
        <fullName evidence="2">Baseplate structural protein Gp10 C-terminal domain-containing protein</fullName>
    </recommendedName>
</protein>
<dbReference type="Proteomes" id="UP000233597">
    <property type="component" value="Unassembled WGS sequence"/>
</dbReference>
<dbReference type="Pfam" id="PF21939">
    <property type="entry name" value="Gp10_C"/>
    <property type="match status" value="1"/>
</dbReference>
<dbReference type="OrthoDB" id="9810174at2"/>